<dbReference type="SUPFAM" id="SSF51905">
    <property type="entry name" value="FAD/NAD(P)-binding domain"/>
    <property type="match status" value="2"/>
</dbReference>
<dbReference type="SUPFAM" id="SSF55424">
    <property type="entry name" value="FAD/NAD-linked reductases, dimerisation (C-terminal) domain"/>
    <property type="match status" value="1"/>
</dbReference>
<evidence type="ECO:0000256" key="3">
    <source>
        <dbReference type="ARBA" id="ARBA00022827"/>
    </source>
</evidence>
<dbReference type="Gene3D" id="3.30.390.30">
    <property type="match status" value="1"/>
</dbReference>
<protein>
    <submittedName>
        <fullName evidence="7">Putidaredoxin reductase CamA</fullName>
        <ecNumber evidence="7">1.18.1.5</ecNumber>
    </submittedName>
</protein>
<evidence type="ECO:0000256" key="4">
    <source>
        <dbReference type="ARBA" id="ARBA00023002"/>
    </source>
</evidence>
<dbReference type="PRINTS" id="PR00411">
    <property type="entry name" value="PNDRDTASEI"/>
</dbReference>
<dbReference type="GO" id="GO:0016491">
    <property type="term" value="F:oxidoreductase activity"/>
    <property type="evidence" value="ECO:0007669"/>
    <property type="project" value="UniProtKB-KW"/>
</dbReference>
<dbReference type="EC" id="1.18.1.5" evidence="7"/>
<dbReference type="InterPro" id="IPR050446">
    <property type="entry name" value="FAD-oxidoreductase/Apoptosis"/>
</dbReference>
<keyword evidence="8" id="KW-1185">Reference proteome</keyword>
<evidence type="ECO:0000256" key="2">
    <source>
        <dbReference type="ARBA" id="ARBA00022630"/>
    </source>
</evidence>
<dbReference type="InterPro" id="IPR028202">
    <property type="entry name" value="Reductase_C"/>
</dbReference>
<name>A0ABM8TM08_9BURK</name>
<comment type="cofactor">
    <cofactor evidence="1">
        <name>FAD</name>
        <dbReference type="ChEBI" id="CHEBI:57692"/>
    </cofactor>
</comment>
<evidence type="ECO:0000259" key="6">
    <source>
        <dbReference type="Pfam" id="PF14759"/>
    </source>
</evidence>
<reference evidence="7 8" key="1">
    <citation type="submission" date="2021-03" db="EMBL/GenBank/DDBJ databases">
        <authorList>
            <person name="Peeters C."/>
        </authorList>
    </citation>
    <scope>NUCLEOTIDE SEQUENCE [LARGE SCALE GENOMIC DNA]</scope>
    <source>
        <strain evidence="7 8">LMG 26411</strain>
    </source>
</reference>
<dbReference type="Gene3D" id="3.50.50.60">
    <property type="entry name" value="FAD/NAD(P)-binding domain"/>
    <property type="match status" value="2"/>
</dbReference>
<organism evidence="7 8">
    <name type="scientific">Cupriavidus numazuensis</name>
    <dbReference type="NCBI Taxonomy" id="221992"/>
    <lineage>
        <taxon>Bacteria</taxon>
        <taxon>Pseudomonadati</taxon>
        <taxon>Pseudomonadota</taxon>
        <taxon>Betaproteobacteria</taxon>
        <taxon>Burkholderiales</taxon>
        <taxon>Burkholderiaceae</taxon>
        <taxon>Cupriavidus</taxon>
    </lineage>
</organism>
<dbReference type="EMBL" id="CAJPVI010000030">
    <property type="protein sequence ID" value="CAG2154160.1"/>
    <property type="molecule type" value="Genomic_DNA"/>
</dbReference>
<comment type="caution">
    <text evidence="7">The sequence shown here is derived from an EMBL/GenBank/DDBJ whole genome shotgun (WGS) entry which is preliminary data.</text>
</comment>
<gene>
    <name evidence="7" type="primary">camA</name>
    <name evidence="7" type="ORF">LMG26411_04560</name>
</gene>
<dbReference type="Pfam" id="PF14759">
    <property type="entry name" value="Reductase_C"/>
    <property type="match status" value="1"/>
</dbReference>
<evidence type="ECO:0000313" key="8">
    <source>
        <dbReference type="Proteomes" id="UP000672657"/>
    </source>
</evidence>
<evidence type="ECO:0000259" key="5">
    <source>
        <dbReference type="Pfam" id="PF07992"/>
    </source>
</evidence>
<feature type="domain" description="FAD/NAD(P)-binding" evidence="5">
    <location>
        <begin position="2"/>
        <end position="297"/>
    </location>
</feature>
<keyword evidence="4 7" id="KW-0560">Oxidoreductase</keyword>
<evidence type="ECO:0000313" key="7">
    <source>
        <dbReference type="EMBL" id="CAG2154160.1"/>
    </source>
</evidence>
<proteinExistence type="predicted"/>
<sequence>MGAGQAGAELVAALRMSDYRGPITMIGDEAFPPYYRPPLSKAYLSGKVDLEGLYIRPVAMYEEQGIAMRVSSRAVAIDRDAHRVLLEDGSSLGYERLVLATGGRVRKLQYPGLDAAPNVHYLRTIDDINAMRHRFLPGARLVIVGGGYVGLEVASVARKLGLSVTVLEAQPRVLARVTAPEVSSFYQRIHAEEGVDVRVDTTVAGFGFATDGAVTSVELGSGESISADVVLIGIGQVPNVELAEAAGLPVDNGIVVDEYCRTADPDILAIGDCTSHPCSENGGRRRLESAPNASEQARVAAGALTGALQPYNAIPWFWSDQYDTKLQTVGLSAGYDDVVIRGETEKGRSFVAFYLKNGEIRAADVVSSPRDFMFAKKLVAQRAKVSRATLEDLSIPLKQSL</sequence>
<dbReference type="InterPro" id="IPR036188">
    <property type="entry name" value="FAD/NAD-bd_sf"/>
</dbReference>
<keyword evidence="3" id="KW-0274">FAD</keyword>
<evidence type="ECO:0000256" key="1">
    <source>
        <dbReference type="ARBA" id="ARBA00001974"/>
    </source>
</evidence>
<accession>A0ABM8TM08</accession>
<dbReference type="PRINTS" id="PR00368">
    <property type="entry name" value="FADPNR"/>
</dbReference>
<dbReference type="InterPro" id="IPR023753">
    <property type="entry name" value="FAD/NAD-binding_dom"/>
</dbReference>
<dbReference type="PANTHER" id="PTHR43557:SF2">
    <property type="entry name" value="RIESKE DOMAIN-CONTAINING PROTEIN-RELATED"/>
    <property type="match status" value="1"/>
</dbReference>
<dbReference type="Pfam" id="PF07992">
    <property type="entry name" value="Pyr_redox_2"/>
    <property type="match status" value="1"/>
</dbReference>
<dbReference type="PANTHER" id="PTHR43557">
    <property type="entry name" value="APOPTOSIS-INDUCING FACTOR 1"/>
    <property type="match status" value="1"/>
</dbReference>
<feature type="domain" description="Reductase C-terminal" evidence="6">
    <location>
        <begin position="316"/>
        <end position="400"/>
    </location>
</feature>
<keyword evidence="2" id="KW-0285">Flavoprotein</keyword>
<dbReference type="InterPro" id="IPR016156">
    <property type="entry name" value="FAD/NAD-linked_Rdtase_dimer_sf"/>
</dbReference>
<dbReference type="Proteomes" id="UP000672657">
    <property type="component" value="Unassembled WGS sequence"/>
</dbReference>